<sequence>MVQLTKNSSKSESMIQQWGIEKPAHVSEPLSFSDFKMKLGKKVSKVKKKKVNCRLKFEKTQDLTTALENMLSTRVQHFTLEDIMDIAKTDELKNPKRAIKNNLITSILNDLDVTDVM</sequence>
<dbReference type="EMBL" id="JWZT01000475">
    <property type="protein sequence ID" value="KII74281.1"/>
    <property type="molecule type" value="Genomic_DNA"/>
</dbReference>
<gene>
    <name evidence="1" type="ORF">RF11_14765</name>
</gene>
<name>A0A0C2N3P5_THEKT</name>
<organism evidence="1 2">
    <name type="scientific">Thelohanellus kitauei</name>
    <name type="common">Myxosporean</name>
    <dbReference type="NCBI Taxonomy" id="669202"/>
    <lineage>
        <taxon>Eukaryota</taxon>
        <taxon>Metazoa</taxon>
        <taxon>Cnidaria</taxon>
        <taxon>Myxozoa</taxon>
        <taxon>Myxosporea</taxon>
        <taxon>Bivalvulida</taxon>
        <taxon>Platysporina</taxon>
        <taxon>Myxobolidae</taxon>
        <taxon>Thelohanellus</taxon>
    </lineage>
</organism>
<proteinExistence type="predicted"/>
<evidence type="ECO:0000313" key="1">
    <source>
        <dbReference type="EMBL" id="KII74281.1"/>
    </source>
</evidence>
<reference evidence="1 2" key="1">
    <citation type="journal article" date="2014" name="Genome Biol. Evol.">
        <title>The genome of the myxosporean Thelohanellus kitauei shows adaptations to nutrient acquisition within its fish host.</title>
        <authorList>
            <person name="Yang Y."/>
            <person name="Xiong J."/>
            <person name="Zhou Z."/>
            <person name="Huo F."/>
            <person name="Miao W."/>
            <person name="Ran C."/>
            <person name="Liu Y."/>
            <person name="Zhang J."/>
            <person name="Feng J."/>
            <person name="Wang M."/>
            <person name="Wang M."/>
            <person name="Wang L."/>
            <person name="Yao B."/>
        </authorList>
    </citation>
    <scope>NUCLEOTIDE SEQUENCE [LARGE SCALE GENOMIC DNA]</scope>
    <source>
        <strain evidence="1">Wuqing</strain>
    </source>
</reference>
<dbReference type="Proteomes" id="UP000031668">
    <property type="component" value="Unassembled WGS sequence"/>
</dbReference>
<comment type="caution">
    <text evidence="1">The sequence shown here is derived from an EMBL/GenBank/DDBJ whole genome shotgun (WGS) entry which is preliminary data.</text>
</comment>
<evidence type="ECO:0000313" key="2">
    <source>
        <dbReference type="Proteomes" id="UP000031668"/>
    </source>
</evidence>
<dbReference type="AlphaFoldDB" id="A0A0C2N3P5"/>
<keyword evidence="2" id="KW-1185">Reference proteome</keyword>
<protein>
    <submittedName>
        <fullName evidence="1">Uncharacterized protein</fullName>
    </submittedName>
</protein>
<accession>A0A0C2N3P5</accession>